<dbReference type="EMBL" id="JAZBJM010000008">
    <property type="protein sequence ID" value="MEM0519025.1"/>
    <property type="molecule type" value="Genomic_DNA"/>
</dbReference>
<evidence type="ECO:0000313" key="5">
    <source>
        <dbReference type="Proteomes" id="UP001390963"/>
    </source>
</evidence>
<keyword evidence="1" id="KW-0732">Signal</keyword>
<name>A0AB35YSH2_9FLAO</name>
<organism evidence="2 4">
    <name type="scientific">Aequorivita flava</name>
    <dbReference type="NCBI Taxonomy" id="3114371"/>
    <lineage>
        <taxon>Bacteria</taxon>
        <taxon>Pseudomonadati</taxon>
        <taxon>Bacteroidota</taxon>
        <taxon>Flavobacteriia</taxon>
        <taxon>Flavobacteriales</taxon>
        <taxon>Flavobacteriaceae</taxon>
        <taxon>Aequorivita</taxon>
    </lineage>
</organism>
<dbReference type="EMBL" id="JBANCF010000009">
    <property type="protein sequence ID" value="MEM0574106.1"/>
    <property type="molecule type" value="Genomic_DNA"/>
</dbReference>
<keyword evidence="5" id="KW-1185">Reference proteome</keyword>
<dbReference type="Proteomes" id="UP001390963">
    <property type="component" value="Unassembled WGS sequence"/>
</dbReference>
<protein>
    <submittedName>
        <fullName evidence="2">DUF6520 family protein</fullName>
    </submittedName>
</protein>
<reference evidence="2 5" key="1">
    <citation type="submission" date="2024-01" db="EMBL/GenBank/DDBJ databases">
        <title>Aequorivita flavus sp. nov., isolated from deep-sea sediment.</title>
        <authorList>
            <person name="Chen X."/>
        </authorList>
    </citation>
    <scope>NUCLEOTIDE SEQUENCE</scope>
    <source>
        <strain evidence="2">MCCC 1A16923</strain>
        <strain evidence="3 5">MCCC 1A16935</strain>
    </source>
</reference>
<feature type="chain" id="PRO_5044282032" evidence="1">
    <location>
        <begin position="25"/>
        <end position="84"/>
    </location>
</feature>
<dbReference type="InterPro" id="IPR045391">
    <property type="entry name" value="DUF6520"/>
</dbReference>
<dbReference type="AlphaFoldDB" id="A0AB35YSH2"/>
<feature type="signal peptide" evidence="1">
    <location>
        <begin position="1"/>
        <end position="24"/>
    </location>
</feature>
<evidence type="ECO:0000313" key="2">
    <source>
        <dbReference type="EMBL" id="MEM0519025.1"/>
    </source>
</evidence>
<dbReference type="Proteomes" id="UP001388259">
    <property type="component" value="Unassembled WGS sequence"/>
</dbReference>
<proteinExistence type="predicted"/>
<evidence type="ECO:0000256" key="1">
    <source>
        <dbReference type="SAM" id="SignalP"/>
    </source>
</evidence>
<evidence type="ECO:0000313" key="4">
    <source>
        <dbReference type="Proteomes" id="UP001388259"/>
    </source>
</evidence>
<comment type="caution">
    <text evidence="2">The sequence shown here is derived from an EMBL/GenBank/DDBJ whole genome shotgun (WGS) entry which is preliminary data.</text>
</comment>
<sequence>MKTMRKKWLLPIAVFAIAIASAFASNSGANNVLATPGYIDAPAPCRIAVDCSPFGGPVCRNASLQQAFGWNSMHTACNVELYKP</sequence>
<gene>
    <name evidence="3" type="ORF">VZD24_11300</name>
    <name evidence="2" type="ORF">VZD85_11715</name>
</gene>
<dbReference type="RefSeq" id="WP_342687652.1">
    <property type="nucleotide sequence ID" value="NZ_JAZBJM010000008.1"/>
</dbReference>
<accession>A0AB35YSH2</accession>
<dbReference type="Pfam" id="PF20130">
    <property type="entry name" value="DUF6520"/>
    <property type="match status" value="1"/>
</dbReference>
<evidence type="ECO:0000313" key="3">
    <source>
        <dbReference type="EMBL" id="MEM0574106.1"/>
    </source>
</evidence>